<dbReference type="RefSeq" id="WP_052157983.1">
    <property type="nucleotide sequence ID" value="NZ_JBPKCJ010000008.1"/>
</dbReference>
<feature type="binding site" evidence="8">
    <location>
        <position position="114"/>
    </location>
    <ligand>
        <name>[4Fe-4S] cluster</name>
        <dbReference type="ChEBI" id="CHEBI:49883"/>
        <label>1</label>
    </ligand>
</feature>
<dbReference type="SFLD" id="SFLDG01082">
    <property type="entry name" value="B12-binding_domain_containing"/>
    <property type="match status" value="1"/>
</dbReference>
<dbReference type="SUPFAM" id="SSF102114">
    <property type="entry name" value="Radical SAM enzymes"/>
    <property type="match status" value="1"/>
</dbReference>
<comment type="function">
    <text evidence="8">Catalyzes the methylthiolation of an aspartic acid residue of ribosomal protein uS12.</text>
</comment>
<feature type="binding site" evidence="8">
    <location>
        <position position="191"/>
    </location>
    <ligand>
        <name>[4Fe-4S] cluster</name>
        <dbReference type="ChEBI" id="CHEBI:49883"/>
        <label>2</label>
        <note>4Fe-4S-S-AdoMet</note>
    </ligand>
</feature>
<feature type="binding site" evidence="8">
    <location>
        <position position="80"/>
    </location>
    <ligand>
        <name>[4Fe-4S] cluster</name>
        <dbReference type="ChEBI" id="CHEBI:49883"/>
        <label>1</label>
    </ligand>
</feature>
<dbReference type="Gene3D" id="3.40.50.12160">
    <property type="entry name" value="Methylthiotransferase, N-terminal domain"/>
    <property type="match status" value="1"/>
</dbReference>
<feature type="binding site" evidence="8">
    <location>
        <position position="187"/>
    </location>
    <ligand>
        <name>[4Fe-4S] cluster</name>
        <dbReference type="ChEBI" id="CHEBI:49883"/>
        <label>2</label>
        <note>4Fe-4S-S-AdoMet</note>
    </ligand>
</feature>
<keyword evidence="11" id="KW-0689">Ribosomal protein</keyword>
<keyword evidence="1 8" id="KW-0004">4Fe-4S</keyword>
<evidence type="ECO:0000256" key="4">
    <source>
        <dbReference type="ARBA" id="ARBA00022691"/>
    </source>
</evidence>
<dbReference type="GO" id="GO:0103039">
    <property type="term" value="F:protein methylthiotransferase activity"/>
    <property type="evidence" value="ECO:0007669"/>
    <property type="project" value="UniProtKB-EC"/>
</dbReference>
<dbReference type="SFLD" id="SFLDF00274">
    <property type="entry name" value="ribosomal_protein_S12_methylth"/>
    <property type="match status" value="1"/>
</dbReference>
<name>A0A094YHV7_9BACT</name>
<evidence type="ECO:0000256" key="2">
    <source>
        <dbReference type="ARBA" id="ARBA00022490"/>
    </source>
</evidence>
<evidence type="ECO:0000259" key="10">
    <source>
        <dbReference type="PROSITE" id="PS51918"/>
    </source>
</evidence>
<dbReference type="SFLD" id="SFLDG01061">
    <property type="entry name" value="methylthiotransferase"/>
    <property type="match status" value="1"/>
</dbReference>
<dbReference type="InterPro" id="IPR002792">
    <property type="entry name" value="TRAM_dom"/>
</dbReference>
<dbReference type="InterPro" id="IPR058240">
    <property type="entry name" value="rSAM_sf"/>
</dbReference>
<keyword evidence="2 8" id="KW-0963">Cytoplasm</keyword>
<feature type="binding site" evidence="8">
    <location>
        <position position="44"/>
    </location>
    <ligand>
        <name>[4Fe-4S] cluster</name>
        <dbReference type="ChEBI" id="CHEBI:49883"/>
        <label>1</label>
    </ligand>
</feature>
<dbReference type="Gene3D" id="3.80.30.20">
    <property type="entry name" value="tm_1862 like domain"/>
    <property type="match status" value="1"/>
</dbReference>
<dbReference type="InterPro" id="IPR012340">
    <property type="entry name" value="NA-bd_OB-fold"/>
</dbReference>
<dbReference type="PROSITE" id="PS01278">
    <property type="entry name" value="MTTASE_RADICAL"/>
    <property type="match status" value="1"/>
</dbReference>
<evidence type="ECO:0000313" key="11">
    <source>
        <dbReference type="EMBL" id="KGA92786.1"/>
    </source>
</evidence>
<sequence length="483" mass="54279">MSRQKRDNSVINIKEEGGLLNPEKGFSDSKGLKEKTVGIVSLGCPKNLVDTETMIHSLSEKGFRVIPDLEEAEVIVVNTCSFVTDARKESIDTLLEMAQYKEIGKAKMLVGTGCLVSRYREELPGLLPEVDMLLSPSEETSIGELLSFPERKNSLPPTPLIMPSSIPFRRKRLTPNHRAYLKISEGCDHTCSFCAIPLSRGLQVSRTRESLLEEVRMMADEGVREVTLIAQDLTRYGSDLEDGEGLPRLLEEIDKIGRIPWVRLLYAYPTQVTDRLLKVIRDSSTILKYLDIPFQHVSGTVLKRMNRPGNRESTMRLIDRIRRILPDITLRTTFIVGFPGETEEEFLEIEEFLKWSRLDHVGVFPFSREEGTPSFDMDGQIPARLKTQRRKRLMGVQKAISLEKKKDWLGKVMPVLIEGPSEQSPLILSGRLPGMAPDGIDGEVLVLSGEAASGSIVSCKVKKVHAYDIEVWETSVPEDNDSE</sequence>
<dbReference type="AlphaFoldDB" id="A0A094YHV7"/>
<dbReference type="GO" id="GO:0046872">
    <property type="term" value="F:metal ion binding"/>
    <property type="evidence" value="ECO:0007669"/>
    <property type="project" value="UniProtKB-KW"/>
</dbReference>
<dbReference type="Proteomes" id="UP000029452">
    <property type="component" value="Unassembled WGS sequence"/>
</dbReference>
<dbReference type="Pfam" id="PF18693">
    <property type="entry name" value="TRAM_2"/>
    <property type="match status" value="1"/>
</dbReference>
<keyword evidence="6 8" id="KW-0408">Iron</keyword>
<dbReference type="InterPro" id="IPR007197">
    <property type="entry name" value="rSAM"/>
</dbReference>
<dbReference type="InterPro" id="IPR020612">
    <property type="entry name" value="Methylthiotransferase_CS"/>
</dbReference>
<evidence type="ECO:0000256" key="6">
    <source>
        <dbReference type="ARBA" id="ARBA00023004"/>
    </source>
</evidence>
<evidence type="ECO:0000256" key="5">
    <source>
        <dbReference type="ARBA" id="ARBA00022723"/>
    </source>
</evidence>
<dbReference type="GO" id="GO:0051539">
    <property type="term" value="F:4 iron, 4 sulfur cluster binding"/>
    <property type="evidence" value="ECO:0007669"/>
    <property type="project" value="UniProtKB-UniRule"/>
</dbReference>
<dbReference type="CDD" id="cd01335">
    <property type="entry name" value="Radical_SAM"/>
    <property type="match status" value="1"/>
</dbReference>
<dbReference type="Pfam" id="PF00919">
    <property type="entry name" value="UPF0004"/>
    <property type="match status" value="1"/>
</dbReference>
<comment type="caution">
    <text evidence="11">The sequence shown here is derived from an EMBL/GenBank/DDBJ whole genome shotgun (WGS) entry which is preliminary data.</text>
</comment>
<dbReference type="EC" id="2.8.4.4" evidence="8"/>
<organism evidence="11 12">
    <name type="scientific">Leptospirillum ferriphilum</name>
    <dbReference type="NCBI Taxonomy" id="178606"/>
    <lineage>
        <taxon>Bacteria</taxon>
        <taxon>Pseudomonadati</taxon>
        <taxon>Nitrospirota</taxon>
        <taxon>Nitrospiria</taxon>
        <taxon>Nitrospirales</taxon>
        <taxon>Nitrospiraceae</taxon>
        <taxon>Leptospirillum</taxon>
    </lineage>
</organism>
<dbReference type="GO" id="GO:0035599">
    <property type="term" value="F:aspartic acid methylthiotransferase activity"/>
    <property type="evidence" value="ECO:0007669"/>
    <property type="project" value="TreeGrafter"/>
</dbReference>
<dbReference type="FunFam" id="3.80.30.20:FF:000001">
    <property type="entry name" value="tRNA-2-methylthio-N(6)-dimethylallyladenosine synthase 2"/>
    <property type="match status" value="1"/>
</dbReference>
<dbReference type="PANTHER" id="PTHR43837:SF1">
    <property type="entry name" value="RIBOSOMAL PROTEIN US12 METHYLTHIOTRANSFERASE RIMO"/>
    <property type="match status" value="1"/>
</dbReference>
<comment type="similarity">
    <text evidence="8">Belongs to the methylthiotransferase family. RimO subfamily.</text>
</comment>
<keyword evidence="5 8" id="KW-0479">Metal-binding</keyword>
<dbReference type="PANTHER" id="PTHR43837">
    <property type="entry name" value="RIBOSOMAL PROTEIN S12 METHYLTHIOTRANSFERASE RIMO"/>
    <property type="match status" value="1"/>
</dbReference>
<dbReference type="GO" id="GO:0005840">
    <property type="term" value="C:ribosome"/>
    <property type="evidence" value="ECO:0007669"/>
    <property type="project" value="UniProtKB-KW"/>
</dbReference>
<dbReference type="NCBIfam" id="TIGR00089">
    <property type="entry name" value="MiaB/RimO family radical SAM methylthiotransferase"/>
    <property type="match status" value="1"/>
</dbReference>
<dbReference type="SFLD" id="SFLDS00029">
    <property type="entry name" value="Radical_SAM"/>
    <property type="match status" value="1"/>
</dbReference>
<dbReference type="Gene3D" id="2.40.50.140">
    <property type="entry name" value="Nucleic acid-binding proteins"/>
    <property type="match status" value="1"/>
</dbReference>
<comment type="cofactor">
    <cofactor evidence="8">
        <name>[4Fe-4S] cluster</name>
        <dbReference type="ChEBI" id="CHEBI:49883"/>
    </cofactor>
    <text evidence="8">Binds 2 [4Fe-4S] clusters. One cluster is coordinated with 3 cysteines and an exchangeable S-adenosyl-L-methionine.</text>
</comment>
<dbReference type="PROSITE" id="PS51918">
    <property type="entry name" value="RADICAL_SAM"/>
    <property type="match status" value="1"/>
</dbReference>
<accession>A0A094YHV7</accession>
<evidence type="ECO:0000256" key="3">
    <source>
        <dbReference type="ARBA" id="ARBA00022679"/>
    </source>
</evidence>
<comment type="subcellular location">
    <subcellularLocation>
        <location evidence="8">Cytoplasm</location>
    </subcellularLocation>
</comment>
<evidence type="ECO:0000256" key="8">
    <source>
        <dbReference type="HAMAP-Rule" id="MF_01865"/>
    </source>
</evidence>
<dbReference type="InterPro" id="IPR006638">
    <property type="entry name" value="Elp3/MiaA/NifB-like_rSAM"/>
</dbReference>
<feature type="domain" description="MTTase N-terminal" evidence="9">
    <location>
        <begin position="35"/>
        <end position="151"/>
    </location>
</feature>
<keyword evidence="7 8" id="KW-0411">Iron-sulfur</keyword>
<dbReference type="GO" id="GO:0006400">
    <property type="term" value="P:tRNA modification"/>
    <property type="evidence" value="ECO:0007669"/>
    <property type="project" value="InterPro"/>
</dbReference>
<dbReference type="InterPro" id="IPR038135">
    <property type="entry name" value="Methylthiotransferase_N_sf"/>
</dbReference>
<dbReference type="SMART" id="SM00729">
    <property type="entry name" value="Elp3"/>
    <property type="match status" value="1"/>
</dbReference>
<dbReference type="EMBL" id="JPGK01000011">
    <property type="protein sequence ID" value="KGA92786.1"/>
    <property type="molecule type" value="Genomic_DNA"/>
</dbReference>
<dbReference type="GO" id="GO:0005829">
    <property type="term" value="C:cytosol"/>
    <property type="evidence" value="ECO:0007669"/>
    <property type="project" value="TreeGrafter"/>
</dbReference>
<gene>
    <name evidence="8" type="primary">rimO</name>
    <name evidence="11" type="ORF">LptCag_1620</name>
</gene>
<proteinExistence type="inferred from homology"/>
<dbReference type="HAMAP" id="MF_01865">
    <property type="entry name" value="MTTase_RimO"/>
    <property type="match status" value="1"/>
</dbReference>
<evidence type="ECO:0000256" key="7">
    <source>
        <dbReference type="ARBA" id="ARBA00023014"/>
    </source>
</evidence>
<dbReference type="InterPro" id="IPR023404">
    <property type="entry name" value="rSAM_horseshoe"/>
</dbReference>
<evidence type="ECO:0000259" key="9">
    <source>
        <dbReference type="PROSITE" id="PS51449"/>
    </source>
</evidence>
<protein>
    <recommendedName>
        <fullName evidence="8">Ribosomal protein uS12 methylthiotransferase RimO</fullName>
        <shortName evidence="8">uS12 MTTase</shortName>
        <shortName evidence="8">uS12 methylthiotransferase</shortName>
        <ecNumber evidence="8">2.8.4.4</ecNumber>
    </recommendedName>
    <alternativeName>
        <fullName evidence="8">Ribosomal protein uS12 (aspartate-C(3))-methylthiotransferase</fullName>
    </alternativeName>
    <alternativeName>
        <fullName evidence="8">Ribosome maturation factor RimO</fullName>
    </alternativeName>
</protein>
<evidence type="ECO:0000313" key="12">
    <source>
        <dbReference type="Proteomes" id="UP000029452"/>
    </source>
</evidence>
<dbReference type="InterPro" id="IPR005840">
    <property type="entry name" value="Ribosomal_uS12_MeSTrfase_RimO"/>
</dbReference>
<keyword evidence="3 8" id="KW-0808">Transferase</keyword>
<comment type="catalytic activity">
    <reaction evidence="8">
        <text>L-aspartate(89)-[ribosomal protein uS12]-hydrogen + (sulfur carrier)-SH + AH2 + 2 S-adenosyl-L-methionine = 3-methylsulfanyl-L-aspartate(89)-[ribosomal protein uS12]-hydrogen + (sulfur carrier)-H + 5'-deoxyadenosine + L-methionine + A + S-adenosyl-L-homocysteine + 2 H(+)</text>
        <dbReference type="Rhea" id="RHEA:37087"/>
        <dbReference type="Rhea" id="RHEA-COMP:10460"/>
        <dbReference type="Rhea" id="RHEA-COMP:10461"/>
        <dbReference type="Rhea" id="RHEA-COMP:14737"/>
        <dbReference type="Rhea" id="RHEA-COMP:14739"/>
        <dbReference type="ChEBI" id="CHEBI:13193"/>
        <dbReference type="ChEBI" id="CHEBI:15378"/>
        <dbReference type="ChEBI" id="CHEBI:17319"/>
        <dbReference type="ChEBI" id="CHEBI:17499"/>
        <dbReference type="ChEBI" id="CHEBI:29917"/>
        <dbReference type="ChEBI" id="CHEBI:29961"/>
        <dbReference type="ChEBI" id="CHEBI:57844"/>
        <dbReference type="ChEBI" id="CHEBI:57856"/>
        <dbReference type="ChEBI" id="CHEBI:59789"/>
        <dbReference type="ChEBI" id="CHEBI:64428"/>
        <dbReference type="ChEBI" id="CHEBI:73599"/>
        <dbReference type="EC" id="2.8.4.4"/>
    </reaction>
</comment>
<keyword evidence="11" id="KW-0687">Ribonucleoprotein</keyword>
<dbReference type="InterPro" id="IPR013848">
    <property type="entry name" value="Methylthiotransferase_N"/>
</dbReference>
<keyword evidence="4 8" id="KW-0949">S-adenosyl-L-methionine</keyword>
<feature type="binding site" evidence="8">
    <location>
        <position position="194"/>
    </location>
    <ligand>
        <name>[4Fe-4S] cluster</name>
        <dbReference type="ChEBI" id="CHEBI:49883"/>
        <label>2</label>
        <note>4Fe-4S-S-AdoMet</note>
    </ligand>
</feature>
<evidence type="ECO:0000256" key="1">
    <source>
        <dbReference type="ARBA" id="ARBA00022485"/>
    </source>
</evidence>
<dbReference type="Pfam" id="PF04055">
    <property type="entry name" value="Radical_SAM"/>
    <property type="match status" value="1"/>
</dbReference>
<reference evidence="11 12" key="1">
    <citation type="submission" date="2014-06" db="EMBL/GenBank/DDBJ databases">
        <title>Draft genome sequence of iron oxidizing acidophile Leptospirillum ferriphilum DSM14647.</title>
        <authorList>
            <person name="Cardenas J.P."/>
            <person name="Lazcano M."/>
            <person name="Ossandon F.J."/>
            <person name="Corbett M."/>
            <person name="Holmes D.S."/>
            <person name="Watkin E."/>
        </authorList>
    </citation>
    <scope>NUCLEOTIDE SEQUENCE [LARGE SCALE GENOMIC DNA]</scope>
    <source>
        <strain evidence="11 12">DSM 14647</strain>
    </source>
</reference>
<dbReference type="OrthoDB" id="9805215at2"/>
<dbReference type="InterPro" id="IPR005839">
    <property type="entry name" value="Methylthiotransferase"/>
</dbReference>
<dbReference type="NCBIfam" id="TIGR01125">
    <property type="entry name" value="30S ribosomal protein S12 methylthiotransferase RimO"/>
    <property type="match status" value="1"/>
</dbReference>
<dbReference type="PATRIC" id="fig|178606.4.peg.2377"/>
<dbReference type="PROSITE" id="PS51449">
    <property type="entry name" value="MTTASE_N"/>
    <property type="match status" value="1"/>
</dbReference>
<feature type="domain" description="Radical SAM core" evidence="10">
    <location>
        <begin position="173"/>
        <end position="403"/>
    </location>
</feature>